<name>R2QSU8_9ENTE</name>
<dbReference type="Proteomes" id="UP000013858">
    <property type="component" value="Unassembled WGS sequence"/>
</dbReference>
<accession>R2QSU8</accession>
<keyword evidence="1" id="KW-1133">Transmembrane helix</keyword>
<sequence>MSVGTVIGGQLYITIGSAGPAFMGMLLIAISIVFLSKMKYNY</sequence>
<proteinExistence type="predicted"/>
<evidence type="ECO:0000313" key="4">
    <source>
        <dbReference type="Proteomes" id="UP000013858"/>
    </source>
</evidence>
<protein>
    <submittedName>
        <fullName evidence="2">Uncharacterized protein</fullName>
    </submittedName>
</protein>
<keyword evidence="5" id="KW-1185">Reference proteome</keyword>
<dbReference type="PATRIC" id="fig|1158608.3.peg.1419"/>
<evidence type="ECO:0000313" key="5">
    <source>
        <dbReference type="Proteomes" id="UP000014197"/>
    </source>
</evidence>
<reference evidence="2 4" key="1">
    <citation type="submission" date="2013-02" db="EMBL/GenBank/DDBJ databases">
        <title>The Genome Sequence of Enterococcus haemoperoxidus BAA-382.</title>
        <authorList>
            <consortium name="The Broad Institute Genome Sequencing Platform"/>
            <consortium name="The Broad Institute Genome Sequencing Center for Infectious Disease"/>
            <person name="Earl A.M."/>
            <person name="Gilmore M.S."/>
            <person name="Lebreton F."/>
            <person name="Walker B."/>
            <person name="Young S.K."/>
            <person name="Zeng Q."/>
            <person name="Gargeya S."/>
            <person name="Fitzgerald M."/>
            <person name="Haas B."/>
            <person name="Abouelleil A."/>
            <person name="Alvarado L."/>
            <person name="Arachchi H.M."/>
            <person name="Berlin A.M."/>
            <person name="Chapman S.B."/>
            <person name="Dewar J."/>
            <person name="Goldberg J."/>
            <person name="Griggs A."/>
            <person name="Gujja S."/>
            <person name="Hansen M."/>
            <person name="Howarth C."/>
            <person name="Imamovic A."/>
            <person name="Larimer J."/>
            <person name="McCowan C."/>
            <person name="Murphy C."/>
            <person name="Neiman D."/>
            <person name="Pearson M."/>
            <person name="Priest M."/>
            <person name="Roberts A."/>
            <person name="Saif S."/>
            <person name="Shea T."/>
            <person name="Sisk P."/>
            <person name="Sykes S."/>
            <person name="Wortman J."/>
            <person name="Nusbaum C."/>
            <person name="Birren B."/>
        </authorList>
    </citation>
    <scope>NUCLEOTIDE SEQUENCE [LARGE SCALE GENOMIC DNA]</scope>
    <source>
        <strain evidence="2 4">ATCC BAA-382</strain>
    </source>
</reference>
<evidence type="ECO:0000313" key="2">
    <source>
        <dbReference type="EMBL" id="EOH98263.1"/>
    </source>
</evidence>
<dbReference type="OrthoDB" id="9793283at2"/>
<dbReference type="RefSeq" id="WP_010761650.1">
    <property type="nucleotide sequence ID" value="NZ_KB946316.1"/>
</dbReference>
<dbReference type="EMBL" id="AJAR01000013">
    <property type="protein sequence ID" value="EOH98263.1"/>
    <property type="molecule type" value="Genomic_DNA"/>
</dbReference>
<comment type="caution">
    <text evidence="2">The sequence shown here is derived from an EMBL/GenBank/DDBJ whole genome shotgun (WGS) entry which is preliminary data.</text>
</comment>
<dbReference type="EMBL" id="ASVY01000003">
    <property type="protein sequence ID" value="EOT59776.1"/>
    <property type="molecule type" value="Genomic_DNA"/>
</dbReference>
<reference evidence="3 5" key="2">
    <citation type="submission" date="2013-03" db="EMBL/GenBank/DDBJ databases">
        <title>The Genome Sequence of Enterococcus haemoperoxidus BAA-382 (PacBio/Illumina hybrid assembly).</title>
        <authorList>
            <consortium name="The Broad Institute Genomics Platform"/>
            <consortium name="The Broad Institute Genome Sequencing Center for Infectious Disease"/>
            <person name="Earl A."/>
            <person name="Russ C."/>
            <person name="Gilmore M."/>
            <person name="Surin D."/>
            <person name="Walker B."/>
            <person name="Young S."/>
            <person name="Zeng Q."/>
            <person name="Gargeya S."/>
            <person name="Fitzgerald M."/>
            <person name="Haas B."/>
            <person name="Abouelleil A."/>
            <person name="Allen A.W."/>
            <person name="Alvarado L."/>
            <person name="Arachchi H.M."/>
            <person name="Berlin A.M."/>
            <person name="Chapman S.B."/>
            <person name="Gainer-Dewar J."/>
            <person name="Goldberg J."/>
            <person name="Griggs A."/>
            <person name="Gujja S."/>
            <person name="Hansen M."/>
            <person name="Howarth C."/>
            <person name="Imamovic A."/>
            <person name="Ireland A."/>
            <person name="Larimer J."/>
            <person name="McCowan C."/>
            <person name="Murphy C."/>
            <person name="Pearson M."/>
            <person name="Poon T.W."/>
            <person name="Priest M."/>
            <person name="Roberts A."/>
            <person name="Saif S."/>
            <person name="Shea T."/>
            <person name="Sisk P."/>
            <person name="Sykes S."/>
            <person name="Wortman J."/>
            <person name="Nusbaum C."/>
            <person name="Birren B."/>
        </authorList>
    </citation>
    <scope>NUCLEOTIDE SEQUENCE [LARGE SCALE GENOMIC DNA]</scope>
    <source>
        <strain evidence="3 5">ATCC BAA-382</strain>
    </source>
</reference>
<dbReference type="AlphaFoldDB" id="R2QSU8"/>
<organism evidence="2 4">
    <name type="scientific">Enterococcus haemoperoxidus ATCC BAA-382</name>
    <dbReference type="NCBI Taxonomy" id="1158608"/>
    <lineage>
        <taxon>Bacteria</taxon>
        <taxon>Bacillati</taxon>
        <taxon>Bacillota</taxon>
        <taxon>Bacilli</taxon>
        <taxon>Lactobacillales</taxon>
        <taxon>Enterococcaceae</taxon>
        <taxon>Enterococcus</taxon>
    </lineage>
</organism>
<feature type="transmembrane region" description="Helical" evidence="1">
    <location>
        <begin position="12"/>
        <end position="35"/>
    </location>
</feature>
<keyword evidence="1" id="KW-0812">Transmembrane</keyword>
<dbReference type="Proteomes" id="UP000014197">
    <property type="component" value="Unassembled WGS sequence"/>
</dbReference>
<evidence type="ECO:0000256" key="1">
    <source>
        <dbReference type="SAM" id="Phobius"/>
    </source>
</evidence>
<keyword evidence="1" id="KW-0472">Membrane</keyword>
<evidence type="ECO:0000313" key="3">
    <source>
        <dbReference type="EMBL" id="EOT59776.1"/>
    </source>
</evidence>
<gene>
    <name evidence="3" type="ORF">I583_02411</name>
    <name evidence="2" type="ORF">UAW_01444</name>
</gene>